<reference evidence="7 8" key="1">
    <citation type="submission" date="2018-07" db="EMBL/GenBank/DDBJ databases">
        <title>Genomic Encyclopedia of Type Strains, Phase III (KMG-III): the genomes of soil and plant-associated and newly described type strains.</title>
        <authorList>
            <person name="Whitman W."/>
        </authorList>
    </citation>
    <scope>NUCLEOTIDE SEQUENCE [LARGE SCALE GENOMIC DNA]</scope>
    <source>
        <strain evidence="7 8">CECT 8575</strain>
    </source>
</reference>
<evidence type="ECO:0000256" key="4">
    <source>
        <dbReference type="ARBA" id="ARBA00023004"/>
    </source>
</evidence>
<comment type="caution">
    <text evidence="7">The sequence shown here is derived from an EMBL/GenBank/DDBJ whole genome shotgun (WGS) entry which is preliminary data.</text>
</comment>
<keyword evidence="2" id="KW-0479">Metal-binding</keyword>
<proteinExistence type="predicted"/>
<evidence type="ECO:0000256" key="5">
    <source>
        <dbReference type="ARBA" id="ARBA00023014"/>
    </source>
</evidence>
<dbReference type="EMBL" id="QPJC01000010">
    <property type="protein sequence ID" value="RCW40710.1"/>
    <property type="molecule type" value="Genomic_DNA"/>
</dbReference>
<dbReference type="CDD" id="cd03467">
    <property type="entry name" value="Rieske"/>
    <property type="match status" value="1"/>
</dbReference>
<evidence type="ECO:0000313" key="8">
    <source>
        <dbReference type="Proteomes" id="UP000253495"/>
    </source>
</evidence>
<dbReference type="Pfam" id="PF00355">
    <property type="entry name" value="Rieske"/>
    <property type="match status" value="1"/>
</dbReference>
<dbReference type="PANTHER" id="PTHR21266">
    <property type="entry name" value="IRON-SULFUR DOMAIN CONTAINING PROTEIN"/>
    <property type="match status" value="1"/>
</dbReference>
<dbReference type="InterPro" id="IPR017941">
    <property type="entry name" value="Rieske_2Fe-2S"/>
</dbReference>
<evidence type="ECO:0000259" key="6">
    <source>
        <dbReference type="PROSITE" id="PS51296"/>
    </source>
</evidence>
<name>A0A368VHK5_9ACTN</name>
<keyword evidence="8" id="KW-1185">Reference proteome</keyword>
<dbReference type="Proteomes" id="UP000253495">
    <property type="component" value="Unassembled WGS sequence"/>
</dbReference>
<evidence type="ECO:0000256" key="2">
    <source>
        <dbReference type="ARBA" id="ARBA00022723"/>
    </source>
</evidence>
<protein>
    <submittedName>
        <fullName evidence="7">Nitrite reductase/ring-hydroxylating ferredoxin subunit</fullName>
    </submittedName>
</protein>
<dbReference type="InterPro" id="IPR036922">
    <property type="entry name" value="Rieske_2Fe-2S_sf"/>
</dbReference>
<dbReference type="GO" id="GO:0051537">
    <property type="term" value="F:2 iron, 2 sulfur cluster binding"/>
    <property type="evidence" value="ECO:0007669"/>
    <property type="project" value="UniProtKB-KW"/>
</dbReference>
<dbReference type="SUPFAM" id="SSF50022">
    <property type="entry name" value="ISP domain"/>
    <property type="match status" value="1"/>
</dbReference>
<evidence type="ECO:0000256" key="1">
    <source>
        <dbReference type="ARBA" id="ARBA00022714"/>
    </source>
</evidence>
<dbReference type="AlphaFoldDB" id="A0A368VHK5"/>
<dbReference type="GO" id="GO:0004497">
    <property type="term" value="F:monooxygenase activity"/>
    <property type="evidence" value="ECO:0007669"/>
    <property type="project" value="UniProtKB-ARBA"/>
</dbReference>
<keyword evidence="3" id="KW-0560">Oxidoreductase</keyword>
<keyword evidence="4" id="KW-0408">Iron</keyword>
<dbReference type="Pfam" id="PF09990">
    <property type="entry name" value="DUF2231"/>
    <property type="match status" value="1"/>
</dbReference>
<feature type="domain" description="Rieske" evidence="6">
    <location>
        <begin position="208"/>
        <end position="311"/>
    </location>
</feature>
<dbReference type="PROSITE" id="PS51296">
    <property type="entry name" value="RIESKE"/>
    <property type="match status" value="1"/>
</dbReference>
<dbReference type="GO" id="GO:0016705">
    <property type="term" value="F:oxidoreductase activity, acting on paired donors, with incorporation or reduction of molecular oxygen"/>
    <property type="evidence" value="ECO:0007669"/>
    <property type="project" value="UniProtKB-ARBA"/>
</dbReference>
<dbReference type="InterPro" id="IPR050584">
    <property type="entry name" value="Cholesterol_7-desaturase"/>
</dbReference>
<gene>
    <name evidence="7" type="ORF">DFQ14_11036</name>
</gene>
<accession>A0A368VHK5</accession>
<organism evidence="7 8">
    <name type="scientific">Halopolyspora algeriensis</name>
    <dbReference type="NCBI Taxonomy" id="1500506"/>
    <lineage>
        <taxon>Bacteria</taxon>
        <taxon>Bacillati</taxon>
        <taxon>Actinomycetota</taxon>
        <taxon>Actinomycetes</taxon>
        <taxon>Actinomycetes incertae sedis</taxon>
        <taxon>Halopolyspora</taxon>
    </lineage>
</organism>
<evidence type="ECO:0000313" key="7">
    <source>
        <dbReference type="EMBL" id="RCW40710.1"/>
    </source>
</evidence>
<keyword evidence="5" id="KW-0411">Iron-sulfur</keyword>
<keyword evidence="1" id="KW-0001">2Fe-2S</keyword>
<sequence length="314" mass="33416">MVLARLADRRPGNSPGMRGSPDIRPFRALDHIADWSWLDKPAKTVRKAVFKVFSNRQVRDVLHGVWLGHPLHPMSVQVPIGAFLSAGVVDALPDSGPGERRVAGSLITMGVLTSLPAALSGLTDFAQGQPDQQRTGLVHATANSAALACYLVSLRQRARGRQAAAVATGWAGLTLLATGGLLGGHLSYHQANGANQAEDVLHIGPREWTEIGNVHDLPDRVPVQRMAGEVPVVVLRDGEDTHVLADRCSHASGPLHEGTLSWPAGPGEAPCLECPWHGSVFRVGDGSVVHGPATAPQPGFHTRVVGDRLQIRLR</sequence>
<dbReference type="Gene3D" id="2.102.10.10">
    <property type="entry name" value="Rieske [2Fe-2S] iron-sulphur domain"/>
    <property type="match status" value="1"/>
</dbReference>
<dbReference type="InterPro" id="IPR019251">
    <property type="entry name" value="DUF2231_TM"/>
</dbReference>
<dbReference type="PANTHER" id="PTHR21266:SF60">
    <property type="entry name" value="3-KETOSTEROID-9-ALPHA-MONOOXYGENASE, OXYGENASE COMPONENT"/>
    <property type="match status" value="1"/>
</dbReference>
<dbReference type="GO" id="GO:0046872">
    <property type="term" value="F:metal ion binding"/>
    <property type="evidence" value="ECO:0007669"/>
    <property type="project" value="UniProtKB-KW"/>
</dbReference>
<evidence type="ECO:0000256" key="3">
    <source>
        <dbReference type="ARBA" id="ARBA00023002"/>
    </source>
</evidence>